<reference evidence="2 3" key="1">
    <citation type="journal article" date="2016" name="Nat. Commun.">
        <title>Thousands of microbial genomes shed light on interconnected biogeochemical processes in an aquifer system.</title>
        <authorList>
            <person name="Anantharaman K."/>
            <person name="Brown C.T."/>
            <person name="Hug L.A."/>
            <person name="Sharon I."/>
            <person name="Castelle C.J."/>
            <person name="Probst A.J."/>
            <person name="Thomas B.C."/>
            <person name="Singh A."/>
            <person name="Wilkins M.J."/>
            <person name="Karaoz U."/>
            <person name="Brodie E.L."/>
            <person name="Williams K.H."/>
            <person name="Hubbard S.S."/>
            <person name="Banfield J.F."/>
        </authorList>
    </citation>
    <scope>NUCLEOTIDE SEQUENCE [LARGE SCALE GENOMIC DNA]</scope>
</reference>
<protein>
    <recommendedName>
        <fullName evidence="1">Pyrrolo-quinoline quinone repeat domain-containing protein</fullName>
    </recommendedName>
</protein>
<dbReference type="SUPFAM" id="SSF50998">
    <property type="entry name" value="Quinoprotein alcohol dehydrogenase-like"/>
    <property type="match status" value="1"/>
</dbReference>
<sequence length="473" mass="50796">MAKALKSNYGLIGTAVFLLYIMLYHPPLVSASLPIPVEGCPMAHCDPFMSDNNFMMPPLGSSIGTVWQKNSMGGEQQGSYYGLGCSSNTVVVACTYGSLSRPGLGQNLIVYDFDGNALWNSGPESSLNNIAYTSAPLFDADGNVYVADNIRIVKYSPAGTEIWRSNFPSPSAPISPVPTESGYIILGTISGYIYAYDMSDGSLLGSLLLKDNPSDSYYYQTRNTPAVVGDKIYISSHRSDDYKHGALFALRLDPSNQINPLQISWKYDFAGPSGASPLVVATPTETKIYFDGDNIQLDGSALALIYGISDIVGDYPDTSSLIFQKRAFGKPGRIVASFALDPRGGFWTYVGVSPWLQYRDSASGIAAANNNINVDALINDPDYIHLPMSAMSIVGTPTNPIMIVSAITTVAGGNQYVIAIDLVSKTLLWKVQTNGIGDTENTAGQFPILSKNGEQRVIFSTRNLGARAIGLLP</sequence>
<dbReference type="Gene3D" id="2.130.10.10">
    <property type="entry name" value="YVTN repeat-like/Quinoprotein amine dehydrogenase"/>
    <property type="match status" value="1"/>
</dbReference>
<dbReference type="InterPro" id="IPR002372">
    <property type="entry name" value="PQQ_rpt_dom"/>
</dbReference>
<dbReference type="PANTHER" id="PTHR34512:SF30">
    <property type="entry name" value="OUTER MEMBRANE PROTEIN ASSEMBLY FACTOR BAMB"/>
    <property type="match status" value="1"/>
</dbReference>
<dbReference type="AlphaFoldDB" id="A0A1G2TI67"/>
<dbReference type="InterPro" id="IPR011047">
    <property type="entry name" value="Quinoprotein_ADH-like_sf"/>
</dbReference>
<name>A0A1G2TI67_9BACT</name>
<gene>
    <name evidence="2" type="ORF">A3D49_02870</name>
</gene>
<dbReference type="PANTHER" id="PTHR34512">
    <property type="entry name" value="CELL SURFACE PROTEIN"/>
    <property type="match status" value="1"/>
</dbReference>
<dbReference type="Proteomes" id="UP000177279">
    <property type="component" value="Unassembled WGS sequence"/>
</dbReference>
<dbReference type="Pfam" id="PF13360">
    <property type="entry name" value="PQQ_2"/>
    <property type="match status" value="1"/>
</dbReference>
<comment type="caution">
    <text evidence="2">The sequence shown here is derived from an EMBL/GenBank/DDBJ whole genome shotgun (WGS) entry which is preliminary data.</text>
</comment>
<evidence type="ECO:0000313" key="2">
    <source>
        <dbReference type="EMBL" id="OHA96758.1"/>
    </source>
</evidence>
<accession>A0A1G2TI67</accession>
<dbReference type="EMBL" id="MHVS01000004">
    <property type="protein sequence ID" value="OHA96758.1"/>
    <property type="molecule type" value="Genomic_DNA"/>
</dbReference>
<organism evidence="2 3">
    <name type="scientific">Candidatus Zambryskibacteria bacterium RIFCSPHIGHO2_02_FULL_43_37</name>
    <dbReference type="NCBI Taxonomy" id="1802749"/>
    <lineage>
        <taxon>Bacteria</taxon>
        <taxon>Candidatus Zambryskiibacteriota</taxon>
    </lineage>
</organism>
<feature type="domain" description="Pyrrolo-quinoline quinone repeat" evidence="1">
    <location>
        <begin position="65"/>
        <end position="239"/>
    </location>
</feature>
<evidence type="ECO:0000259" key="1">
    <source>
        <dbReference type="Pfam" id="PF13360"/>
    </source>
</evidence>
<evidence type="ECO:0000313" key="3">
    <source>
        <dbReference type="Proteomes" id="UP000177279"/>
    </source>
</evidence>
<dbReference type="SMART" id="SM00564">
    <property type="entry name" value="PQQ"/>
    <property type="match status" value="3"/>
</dbReference>
<proteinExistence type="predicted"/>
<dbReference type="InterPro" id="IPR015943">
    <property type="entry name" value="WD40/YVTN_repeat-like_dom_sf"/>
</dbReference>
<dbReference type="InterPro" id="IPR018391">
    <property type="entry name" value="PQQ_b-propeller_rpt"/>
</dbReference>